<sequence length="89" mass="9601">MRRGIHWSCISAGSGRGISSDAVMMCMNVCPKRISSPDSTFHILHSTAGSGGHSQYHGGMKGGGCGSFRLCTTLSHMWGDQWNRTVKSR</sequence>
<dbReference type="AlphaFoldDB" id="A0A8A1LS26"/>
<proteinExistence type="predicted"/>
<reference evidence="1" key="1">
    <citation type="submission" date="2021-01" db="EMBL/GenBank/DDBJ databases">
        <title>Chromosome-level genome assembly of a human fungal pathogen reveals clustering of transcriptionally co-regulated genes.</title>
        <authorList>
            <person name="Voorhies M."/>
            <person name="Cohen S."/>
            <person name="Shea T.P."/>
            <person name="Petrus S."/>
            <person name="Munoz J.F."/>
            <person name="Poplawski S."/>
            <person name="Goldman W.E."/>
            <person name="Michael T."/>
            <person name="Cuomo C.A."/>
            <person name="Sil A."/>
            <person name="Beyhan S."/>
        </authorList>
    </citation>
    <scope>NUCLEOTIDE SEQUENCE</scope>
    <source>
        <strain evidence="1">H88</strain>
    </source>
</reference>
<gene>
    <name evidence="1" type="ORF">I7I53_04258</name>
</gene>
<evidence type="ECO:0000313" key="1">
    <source>
        <dbReference type="EMBL" id="QSS56130.1"/>
    </source>
</evidence>
<organism evidence="1 2">
    <name type="scientific">Ajellomyces capsulatus (strain H88)</name>
    <name type="common">Darling's disease fungus</name>
    <name type="synonym">Histoplasma capsulatum</name>
    <dbReference type="NCBI Taxonomy" id="544711"/>
    <lineage>
        <taxon>Eukaryota</taxon>
        <taxon>Fungi</taxon>
        <taxon>Dikarya</taxon>
        <taxon>Ascomycota</taxon>
        <taxon>Pezizomycotina</taxon>
        <taxon>Eurotiomycetes</taxon>
        <taxon>Eurotiomycetidae</taxon>
        <taxon>Onygenales</taxon>
        <taxon>Ajellomycetaceae</taxon>
        <taxon>Histoplasma</taxon>
    </lineage>
</organism>
<evidence type="ECO:0000313" key="2">
    <source>
        <dbReference type="Proteomes" id="UP000663419"/>
    </source>
</evidence>
<dbReference type="EMBL" id="CP069106">
    <property type="protein sequence ID" value="QSS56130.1"/>
    <property type="molecule type" value="Genomic_DNA"/>
</dbReference>
<name>A0A8A1LS26_AJEC8</name>
<dbReference type="VEuPathDB" id="FungiDB:I7I53_04258"/>
<dbReference type="Proteomes" id="UP000663419">
    <property type="component" value="Chromosome 5"/>
</dbReference>
<accession>A0A8A1LS26</accession>
<protein>
    <submittedName>
        <fullName evidence="1">Uncharacterized protein</fullName>
    </submittedName>
</protein>